<dbReference type="Pfam" id="PF05653">
    <property type="entry name" value="Mg_trans_NIPA"/>
    <property type="match status" value="1"/>
</dbReference>
<evidence type="ECO:0000256" key="4">
    <source>
        <dbReference type="ARBA" id="ARBA00022989"/>
    </source>
</evidence>
<accession>A0A1B0DPC4</accession>
<dbReference type="EMBL" id="AJVK01018193">
    <property type="status" value="NOT_ANNOTATED_CDS"/>
    <property type="molecule type" value="Genomic_DNA"/>
</dbReference>
<dbReference type="EMBL" id="AJVK01018194">
    <property type="status" value="NOT_ANNOTATED_CDS"/>
    <property type="molecule type" value="Genomic_DNA"/>
</dbReference>
<keyword evidence="4" id="KW-1133">Transmembrane helix</keyword>
<proteinExistence type="inferred from homology"/>
<dbReference type="EnsemblMetazoa" id="PPAI010360-RA">
    <property type="protein sequence ID" value="PPAI010360-PA"/>
    <property type="gene ID" value="PPAI010360"/>
</dbReference>
<evidence type="ECO:0008006" key="8">
    <source>
        <dbReference type="Google" id="ProtNLM"/>
    </source>
</evidence>
<dbReference type="Proteomes" id="UP000092462">
    <property type="component" value="Unassembled WGS sequence"/>
</dbReference>
<dbReference type="PANTHER" id="PTHR12570">
    <property type="match status" value="1"/>
</dbReference>
<dbReference type="InterPro" id="IPR008521">
    <property type="entry name" value="Mg_trans_NIPA"/>
</dbReference>
<organism evidence="6 7">
    <name type="scientific">Phlebotomus papatasi</name>
    <name type="common">Sandfly</name>
    <dbReference type="NCBI Taxonomy" id="29031"/>
    <lineage>
        <taxon>Eukaryota</taxon>
        <taxon>Metazoa</taxon>
        <taxon>Ecdysozoa</taxon>
        <taxon>Arthropoda</taxon>
        <taxon>Hexapoda</taxon>
        <taxon>Insecta</taxon>
        <taxon>Pterygota</taxon>
        <taxon>Neoptera</taxon>
        <taxon>Endopterygota</taxon>
        <taxon>Diptera</taxon>
        <taxon>Nematocera</taxon>
        <taxon>Psychodoidea</taxon>
        <taxon>Psychodidae</taxon>
        <taxon>Phlebotomus</taxon>
        <taxon>Phlebotomus</taxon>
    </lineage>
</organism>
<comment type="subcellular location">
    <subcellularLocation>
        <location evidence="1">Membrane</location>
        <topology evidence="1">Multi-pass membrane protein</topology>
    </subcellularLocation>
</comment>
<dbReference type="VEuPathDB" id="VectorBase:PPAI010360"/>
<reference evidence="6" key="1">
    <citation type="submission" date="2022-08" db="UniProtKB">
        <authorList>
            <consortium name="EnsemblMetazoa"/>
        </authorList>
    </citation>
    <scope>IDENTIFICATION</scope>
    <source>
        <strain evidence="6">Israel</strain>
    </source>
</reference>
<evidence type="ECO:0000256" key="5">
    <source>
        <dbReference type="ARBA" id="ARBA00023136"/>
    </source>
</evidence>
<evidence type="ECO:0000256" key="2">
    <source>
        <dbReference type="ARBA" id="ARBA00007230"/>
    </source>
</evidence>
<keyword evidence="5" id="KW-0472">Membrane</keyword>
<keyword evidence="7" id="KW-1185">Reference proteome</keyword>
<dbReference type="PANTHER" id="PTHR12570:SF92">
    <property type="entry name" value="SPICHTHYIN, ISOFORM B"/>
    <property type="match status" value="1"/>
</dbReference>
<evidence type="ECO:0000313" key="7">
    <source>
        <dbReference type="Proteomes" id="UP000092462"/>
    </source>
</evidence>
<comment type="similarity">
    <text evidence="2">Belongs to the NIPA family.</text>
</comment>
<dbReference type="InterPro" id="IPR037185">
    <property type="entry name" value="EmrE-like"/>
</dbReference>
<dbReference type="GO" id="GO:0016020">
    <property type="term" value="C:membrane"/>
    <property type="evidence" value="ECO:0007669"/>
    <property type="project" value="UniProtKB-SubCell"/>
</dbReference>
<name>A0A1B0DPC4_PHLPP</name>
<keyword evidence="3" id="KW-0812">Transmembrane</keyword>
<evidence type="ECO:0000256" key="3">
    <source>
        <dbReference type="ARBA" id="ARBA00022692"/>
    </source>
</evidence>
<protein>
    <recommendedName>
        <fullName evidence="8">Magnesium transporter NIPA2</fullName>
    </recommendedName>
</protein>
<dbReference type="GO" id="GO:0015095">
    <property type="term" value="F:magnesium ion transmembrane transporter activity"/>
    <property type="evidence" value="ECO:0007669"/>
    <property type="project" value="InterPro"/>
</dbReference>
<dbReference type="VEuPathDB" id="VectorBase:PPAPM1_010623"/>
<sequence>METSGPSNAMCAPPLRSLIDISAPPDFSAESHVLMDTSGPSSAPLDHLDAICAPPDVPMHSFSPPNAAYTSPLNHLDLDIGIGTPLDINTESEMSMDHCGSPSPLDLSMSSTTASLQSTSYSQLRFGGLEVLRPIPNPLAFHTPKVSHRGMISTIVTGTPELKRKEEIQMKKGSKKENLGGNEMPMPQKKRGRPRKIPVSDTTQNIHKRGKSKKAGLGVGEAANFAAYAFAPASLVTPLGALSVIVAAVMSSKFLNEKLNLLGKLGCFLCIIGSVIIVIHSPKEVEVEDLDILLEKLQDTSFLIYVLVIMSISLVIAVYLGPRYGHTNVIFYVLLCSAIGSLTVMSCKALGLCIRDVITGRSSDFSTAMPYVLIITTIVFIAVQMNYLNRALDIFNTSIVTPVYYVIFTTLVIVASAILFKEWRHMAASDVIGDLCGFFVVIVAVILLNAFRDMDITLNDVRGITRPKRQLLEQGSQMDEILITQQKNSYGTSELERRV</sequence>
<dbReference type="AlphaFoldDB" id="A0A1B0DPC4"/>
<dbReference type="SUPFAM" id="SSF103481">
    <property type="entry name" value="Multidrug resistance efflux transporter EmrE"/>
    <property type="match status" value="1"/>
</dbReference>
<evidence type="ECO:0000256" key="1">
    <source>
        <dbReference type="ARBA" id="ARBA00004141"/>
    </source>
</evidence>
<evidence type="ECO:0000313" key="6">
    <source>
        <dbReference type="EnsemblMetazoa" id="PPAI010360-PA"/>
    </source>
</evidence>